<evidence type="ECO:0000313" key="7">
    <source>
        <dbReference type="EMBL" id="ENO83382.1"/>
    </source>
</evidence>
<feature type="domain" description="Phosphotyrosine protein phosphatase I" evidence="6">
    <location>
        <begin position="4"/>
        <end position="153"/>
    </location>
</feature>
<sequence>MDLKRVLFVCTGNICRSPTAEGIARHFIQTGGLGSLIEVDSAGTHGYHVGEAPDPRTRKAAQQRGYDLSALRARKLEVFDFQRFDLILAMDSGHLEHMRRLCPEVYLPRLGLFMAYARDSEFDEVPDPYYGGPRGFDVVLDMCESGVRGLLESLTAQA</sequence>
<dbReference type="STRING" id="1123367.GCA_000621305_00808"/>
<keyword evidence="8" id="KW-1185">Reference proteome</keyword>
<evidence type="ECO:0000259" key="6">
    <source>
        <dbReference type="SMART" id="SM00226"/>
    </source>
</evidence>
<reference evidence="7 8" key="1">
    <citation type="submission" date="2012-09" db="EMBL/GenBank/DDBJ databases">
        <title>Draft Genome Sequences of 6 Strains from Genus Thauera.</title>
        <authorList>
            <person name="Liu B."/>
            <person name="Shapleigh J.P."/>
            <person name="Frostegard A.H."/>
        </authorList>
    </citation>
    <scope>NUCLEOTIDE SEQUENCE [LARGE SCALE GENOMIC DNA]</scope>
    <source>
        <strain evidence="8">47Lol / DSM 12138</strain>
    </source>
</reference>
<dbReference type="FunFam" id="3.40.50.2300:FF:000113">
    <property type="entry name" value="Low molecular weight protein-tyrosine-phosphatase"/>
    <property type="match status" value="1"/>
</dbReference>
<dbReference type="Pfam" id="PF01451">
    <property type="entry name" value="LMWPc"/>
    <property type="match status" value="1"/>
</dbReference>
<feature type="active site" description="Nucleophile" evidence="5">
    <location>
        <position position="10"/>
    </location>
</feature>
<dbReference type="SMART" id="SM00226">
    <property type="entry name" value="LMWPc"/>
    <property type="match status" value="1"/>
</dbReference>
<keyword evidence="3" id="KW-0378">Hydrolase</keyword>
<name>N6YM16_THAL4</name>
<dbReference type="PANTHER" id="PTHR11717:SF7">
    <property type="entry name" value="LOW MOLECULAR WEIGHT PHOSPHOTYROSINE PROTEIN PHOSPHATASE"/>
    <property type="match status" value="1"/>
</dbReference>
<dbReference type="InterPro" id="IPR023485">
    <property type="entry name" value="Ptyr_pPase"/>
</dbReference>
<evidence type="ECO:0000256" key="1">
    <source>
        <dbReference type="ARBA" id="ARBA00011063"/>
    </source>
</evidence>
<dbReference type="CDD" id="cd16343">
    <property type="entry name" value="LMWPTP"/>
    <property type="match status" value="1"/>
</dbReference>
<evidence type="ECO:0000256" key="3">
    <source>
        <dbReference type="ARBA" id="ARBA00022801"/>
    </source>
</evidence>
<evidence type="ECO:0000256" key="5">
    <source>
        <dbReference type="PIRSR" id="PIRSR617867-1"/>
    </source>
</evidence>
<dbReference type="EC" id="3.1.3.48" evidence="2"/>
<dbReference type="AlphaFoldDB" id="N6YM16"/>
<feature type="active site" evidence="5">
    <location>
        <position position="16"/>
    </location>
</feature>
<evidence type="ECO:0000313" key="8">
    <source>
        <dbReference type="Proteomes" id="UP000013232"/>
    </source>
</evidence>
<dbReference type="InterPro" id="IPR036196">
    <property type="entry name" value="Ptyr_pPase_sf"/>
</dbReference>
<feature type="active site" description="Proton donor" evidence="5">
    <location>
        <position position="127"/>
    </location>
</feature>
<gene>
    <name evidence="7" type="ORF">C666_18920</name>
</gene>
<dbReference type="InterPro" id="IPR017867">
    <property type="entry name" value="Tyr_phospatase_low_mol_wt"/>
</dbReference>
<accession>N6YM16</accession>
<dbReference type="GO" id="GO:0004725">
    <property type="term" value="F:protein tyrosine phosphatase activity"/>
    <property type="evidence" value="ECO:0007669"/>
    <property type="project" value="UniProtKB-EC"/>
</dbReference>
<keyword evidence="4" id="KW-0904">Protein phosphatase</keyword>
<dbReference type="PANTHER" id="PTHR11717">
    <property type="entry name" value="LOW MOLECULAR WEIGHT PROTEIN TYROSINE PHOSPHATASE"/>
    <property type="match status" value="1"/>
</dbReference>
<protein>
    <recommendedName>
        <fullName evidence="2">protein-tyrosine-phosphatase</fullName>
        <ecNumber evidence="2">3.1.3.48</ecNumber>
    </recommendedName>
</protein>
<proteinExistence type="inferred from homology"/>
<comment type="caution">
    <text evidence="7">The sequence shown here is derived from an EMBL/GenBank/DDBJ whole genome shotgun (WGS) entry which is preliminary data.</text>
</comment>
<dbReference type="Proteomes" id="UP000013232">
    <property type="component" value="Unassembled WGS sequence"/>
</dbReference>
<evidence type="ECO:0000256" key="4">
    <source>
        <dbReference type="ARBA" id="ARBA00022912"/>
    </source>
</evidence>
<dbReference type="InterPro" id="IPR050438">
    <property type="entry name" value="LMW_PTPase"/>
</dbReference>
<evidence type="ECO:0000256" key="2">
    <source>
        <dbReference type="ARBA" id="ARBA00013064"/>
    </source>
</evidence>
<dbReference type="EMBL" id="AMXE01000168">
    <property type="protein sequence ID" value="ENO83382.1"/>
    <property type="molecule type" value="Genomic_DNA"/>
</dbReference>
<dbReference type="Gene3D" id="3.40.50.2300">
    <property type="match status" value="1"/>
</dbReference>
<comment type="similarity">
    <text evidence="1">Belongs to the low molecular weight phosphotyrosine protein phosphatase family.</text>
</comment>
<dbReference type="eggNOG" id="COG0394">
    <property type="taxonomic scope" value="Bacteria"/>
</dbReference>
<organism evidence="7 8">
    <name type="scientific">Thauera linaloolentis (strain DSM 12138 / JCM 21573 / CCUG 41526 / CIP 105981 / IAM 15112 / NBRC 102519 / 47Lol)</name>
    <dbReference type="NCBI Taxonomy" id="1123367"/>
    <lineage>
        <taxon>Bacteria</taxon>
        <taxon>Pseudomonadati</taxon>
        <taxon>Pseudomonadota</taxon>
        <taxon>Betaproteobacteria</taxon>
        <taxon>Rhodocyclales</taxon>
        <taxon>Zoogloeaceae</taxon>
        <taxon>Thauera</taxon>
    </lineage>
</organism>
<dbReference type="PRINTS" id="PR00719">
    <property type="entry name" value="LMWPTPASE"/>
</dbReference>
<dbReference type="SUPFAM" id="SSF52788">
    <property type="entry name" value="Phosphotyrosine protein phosphatases I"/>
    <property type="match status" value="1"/>
</dbReference>